<protein>
    <submittedName>
        <fullName evidence="3">Uncharacterized protein</fullName>
    </submittedName>
</protein>
<feature type="compositionally biased region" description="Low complexity" evidence="1">
    <location>
        <begin position="73"/>
        <end position="88"/>
    </location>
</feature>
<dbReference type="EMBL" id="CAJOBA010046993">
    <property type="protein sequence ID" value="CAF4196082.1"/>
    <property type="molecule type" value="Genomic_DNA"/>
</dbReference>
<name>A0A8S2S3T2_9BILA</name>
<evidence type="ECO:0000313" key="4">
    <source>
        <dbReference type="Proteomes" id="UP000682733"/>
    </source>
</evidence>
<proteinExistence type="predicted"/>
<comment type="caution">
    <text evidence="3">The sequence shown here is derived from an EMBL/GenBank/DDBJ whole genome shotgun (WGS) entry which is preliminary data.</text>
</comment>
<dbReference type="Proteomes" id="UP000677228">
    <property type="component" value="Unassembled WGS sequence"/>
</dbReference>
<sequence length="113" mass="12726">MAETRRSDENYPGLNNAIDSAFHMLEDIIMHTDNNAEREAATEALHDVENLEDDVAQYDDFHPVNMVEEQNDDSGNSSNNSATNGDTSQQDVNSSIINTECITMYYETFRTIS</sequence>
<accession>A0A8S2S3T2</accession>
<evidence type="ECO:0000256" key="1">
    <source>
        <dbReference type="SAM" id="MobiDB-lite"/>
    </source>
</evidence>
<dbReference type="AlphaFoldDB" id="A0A8S2S3T2"/>
<evidence type="ECO:0000313" key="2">
    <source>
        <dbReference type="EMBL" id="CAF1388183.1"/>
    </source>
</evidence>
<feature type="region of interest" description="Disordered" evidence="1">
    <location>
        <begin position="63"/>
        <end position="97"/>
    </location>
</feature>
<evidence type="ECO:0000313" key="3">
    <source>
        <dbReference type="EMBL" id="CAF4196082.1"/>
    </source>
</evidence>
<dbReference type="Proteomes" id="UP000682733">
    <property type="component" value="Unassembled WGS sequence"/>
</dbReference>
<organism evidence="3 4">
    <name type="scientific">Didymodactylos carnosus</name>
    <dbReference type="NCBI Taxonomy" id="1234261"/>
    <lineage>
        <taxon>Eukaryota</taxon>
        <taxon>Metazoa</taxon>
        <taxon>Spiralia</taxon>
        <taxon>Gnathifera</taxon>
        <taxon>Rotifera</taxon>
        <taxon>Eurotatoria</taxon>
        <taxon>Bdelloidea</taxon>
        <taxon>Philodinida</taxon>
        <taxon>Philodinidae</taxon>
        <taxon>Didymodactylos</taxon>
    </lineage>
</organism>
<dbReference type="EMBL" id="CAJNOK010025288">
    <property type="protein sequence ID" value="CAF1388183.1"/>
    <property type="molecule type" value="Genomic_DNA"/>
</dbReference>
<gene>
    <name evidence="2" type="ORF">OVA965_LOCUS32442</name>
    <name evidence="3" type="ORF">TMI583_LOCUS33302</name>
</gene>
<reference evidence="3" key="1">
    <citation type="submission" date="2021-02" db="EMBL/GenBank/DDBJ databases">
        <authorList>
            <person name="Nowell W R."/>
        </authorList>
    </citation>
    <scope>NUCLEOTIDE SEQUENCE</scope>
</reference>